<dbReference type="Proteomes" id="UP000245207">
    <property type="component" value="Unassembled WGS sequence"/>
</dbReference>
<feature type="compositionally biased region" description="Basic and acidic residues" evidence="1">
    <location>
        <begin position="77"/>
        <end position="89"/>
    </location>
</feature>
<dbReference type="GO" id="GO:0043565">
    <property type="term" value="F:sequence-specific DNA binding"/>
    <property type="evidence" value="ECO:0007669"/>
    <property type="project" value="InterPro"/>
</dbReference>
<keyword evidence="3" id="KW-1185">Reference proteome</keyword>
<accession>A0A2U1KGM8</accession>
<proteinExistence type="predicted"/>
<dbReference type="OrthoDB" id="1737017at2759"/>
<dbReference type="AlphaFoldDB" id="A0A2U1KGM8"/>
<feature type="region of interest" description="Disordered" evidence="1">
    <location>
        <begin position="77"/>
        <end position="105"/>
    </location>
</feature>
<dbReference type="EMBL" id="PKPP01019081">
    <property type="protein sequence ID" value="PWA35935.1"/>
    <property type="molecule type" value="Genomic_DNA"/>
</dbReference>
<comment type="caution">
    <text evidence="2">The sequence shown here is derived from an EMBL/GenBank/DDBJ whole genome shotgun (WGS) entry which is preliminary data.</text>
</comment>
<reference evidence="2 3" key="1">
    <citation type="journal article" date="2018" name="Mol. Plant">
        <title>The genome of Artemisia annua provides insight into the evolution of Asteraceae family and artemisinin biosynthesis.</title>
        <authorList>
            <person name="Shen Q."/>
            <person name="Zhang L."/>
            <person name="Liao Z."/>
            <person name="Wang S."/>
            <person name="Yan T."/>
            <person name="Shi P."/>
            <person name="Liu M."/>
            <person name="Fu X."/>
            <person name="Pan Q."/>
            <person name="Wang Y."/>
            <person name="Lv Z."/>
            <person name="Lu X."/>
            <person name="Zhang F."/>
            <person name="Jiang W."/>
            <person name="Ma Y."/>
            <person name="Chen M."/>
            <person name="Hao X."/>
            <person name="Li L."/>
            <person name="Tang Y."/>
            <person name="Lv G."/>
            <person name="Zhou Y."/>
            <person name="Sun X."/>
            <person name="Brodelius P.E."/>
            <person name="Rose J.K.C."/>
            <person name="Tang K."/>
        </authorList>
    </citation>
    <scope>NUCLEOTIDE SEQUENCE [LARGE SCALE GENOMIC DNA]</scope>
    <source>
        <strain evidence="3">cv. Huhao1</strain>
        <tissue evidence="2">Leaf</tissue>
    </source>
</reference>
<dbReference type="InterPro" id="IPR040036">
    <property type="entry name" value="CYCLOPS"/>
</dbReference>
<gene>
    <name evidence="2" type="ORF">CTI12_AA604450</name>
</gene>
<dbReference type="PANTHER" id="PTHR36890:SF1">
    <property type="entry name" value="PROTEIN CYCLOPS"/>
    <property type="match status" value="1"/>
</dbReference>
<dbReference type="GO" id="GO:0036377">
    <property type="term" value="P:arbuscular mycorrhizal association"/>
    <property type="evidence" value="ECO:0007669"/>
    <property type="project" value="InterPro"/>
</dbReference>
<evidence type="ECO:0000256" key="1">
    <source>
        <dbReference type="SAM" id="MobiDB-lite"/>
    </source>
</evidence>
<evidence type="ECO:0000313" key="2">
    <source>
        <dbReference type="EMBL" id="PWA35935.1"/>
    </source>
</evidence>
<dbReference type="PANTHER" id="PTHR36890">
    <property type="entry name" value="PROTEIN CYCLOPS"/>
    <property type="match status" value="1"/>
</dbReference>
<sequence>MYAAYFLYSLLKKDVTVRSHITLVISNGFDACDGPSNSGQTPSFCESSRKQAGIARSLEYGELKIQGSRHHRSYKKEYGGKFTENDRSKGKNITQTPATSSDMQSLQKRCETIEKEGGHLNLTGLHEHQGF</sequence>
<dbReference type="STRING" id="35608.A0A2U1KGM8"/>
<feature type="compositionally biased region" description="Polar residues" evidence="1">
    <location>
        <begin position="91"/>
        <end position="105"/>
    </location>
</feature>
<organism evidence="2 3">
    <name type="scientific">Artemisia annua</name>
    <name type="common">Sweet wormwood</name>
    <dbReference type="NCBI Taxonomy" id="35608"/>
    <lineage>
        <taxon>Eukaryota</taxon>
        <taxon>Viridiplantae</taxon>
        <taxon>Streptophyta</taxon>
        <taxon>Embryophyta</taxon>
        <taxon>Tracheophyta</taxon>
        <taxon>Spermatophyta</taxon>
        <taxon>Magnoliopsida</taxon>
        <taxon>eudicotyledons</taxon>
        <taxon>Gunneridae</taxon>
        <taxon>Pentapetalae</taxon>
        <taxon>asterids</taxon>
        <taxon>campanulids</taxon>
        <taxon>Asterales</taxon>
        <taxon>Asteraceae</taxon>
        <taxon>Asteroideae</taxon>
        <taxon>Anthemideae</taxon>
        <taxon>Artemisiinae</taxon>
        <taxon>Artemisia</taxon>
    </lineage>
</organism>
<protein>
    <submittedName>
        <fullName evidence="2">Uncharacterized protein</fullName>
    </submittedName>
</protein>
<evidence type="ECO:0000313" key="3">
    <source>
        <dbReference type="Proteomes" id="UP000245207"/>
    </source>
</evidence>
<dbReference type="GO" id="GO:0005634">
    <property type="term" value="C:nucleus"/>
    <property type="evidence" value="ECO:0007669"/>
    <property type="project" value="InterPro"/>
</dbReference>
<name>A0A2U1KGM8_ARTAN</name>